<keyword evidence="6 9" id="KW-1133">Transmembrane helix</keyword>
<evidence type="ECO:0000313" key="10">
    <source>
        <dbReference type="EMBL" id="KAJ6647826.1"/>
    </source>
</evidence>
<keyword evidence="5 9" id="KW-0653">Protein transport</keyword>
<reference evidence="10" key="1">
    <citation type="submission" date="2022-07" db="EMBL/GenBank/DDBJ databases">
        <authorList>
            <person name="Trinca V."/>
            <person name="Uliana J.V.C."/>
            <person name="Torres T.T."/>
            <person name="Ward R.J."/>
            <person name="Monesi N."/>
        </authorList>
    </citation>
    <scope>NUCLEOTIDE SEQUENCE</scope>
    <source>
        <strain evidence="10">HSMRA1968</strain>
        <tissue evidence="10">Whole embryos</tissue>
    </source>
</reference>
<dbReference type="Pfam" id="PF04178">
    <property type="entry name" value="Got1"/>
    <property type="match status" value="1"/>
</dbReference>
<keyword evidence="4 9" id="KW-0812">Transmembrane</keyword>
<organism evidence="10 11">
    <name type="scientific">Pseudolycoriella hygida</name>
    <dbReference type="NCBI Taxonomy" id="35572"/>
    <lineage>
        <taxon>Eukaryota</taxon>
        <taxon>Metazoa</taxon>
        <taxon>Ecdysozoa</taxon>
        <taxon>Arthropoda</taxon>
        <taxon>Hexapoda</taxon>
        <taxon>Insecta</taxon>
        <taxon>Pterygota</taxon>
        <taxon>Neoptera</taxon>
        <taxon>Endopterygota</taxon>
        <taxon>Diptera</taxon>
        <taxon>Nematocera</taxon>
        <taxon>Sciaroidea</taxon>
        <taxon>Sciaridae</taxon>
        <taxon>Pseudolycoriella</taxon>
    </lineage>
</organism>
<comment type="function">
    <text evidence="1 9">May be involved in fusion of retrograde transport vesicles derived from an endocytic compartment with the Golgi complex.</text>
</comment>
<evidence type="ECO:0000256" key="6">
    <source>
        <dbReference type="ARBA" id="ARBA00022989"/>
    </source>
</evidence>
<evidence type="ECO:0000256" key="3">
    <source>
        <dbReference type="ARBA" id="ARBA00022448"/>
    </source>
</evidence>
<gene>
    <name evidence="10" type="primary">Sft2d3</name>
    <name evidence="10" type="ORF">Bhyg_03049</name>
</gene>
<comment type="subcellular location">
    <subcellularLocation>
        <location evidence="2 9">Membrane</location>
        <topology evidence="2 9">Multi-pass membrane protein</topology>
    </subcellularLocation>
</comment>
<dbReference type="InterPro" id="IPR007305">
    <property type="entry name" value="Vesicle_transpt_Got1/SFT2"/>
</dbReference>
<evidence type="ECO:0000256" key="1">
    <source>
        <dbReference type="ARBA" id="ARBA00003566"/>
    </source>
</evidence>
<dbReference type="Proteomes" id="UP001151699">
    <property type="component" value="Chromosome A"/>
</dbReference>
<dbReference type="GO" id="GO:0012505">
    <property type="term" value="C:endomembrane system"/>
    <property type="evidence" value="ECO:0007669"/>
    <property type="project" value="UniProtKB-ARBA"/>
</dbReference>
<sequence length="115" mass="13215">MTNLKNDLDEYLLLQNDIKKSSFKADIKVPSIKFPKLNSFFGRADPQEANSWLKVTQESCCPKMTRFQRIIGFITCMGLGIFCMTVSSFYIPLLILKARKFSLLFSLGSVFFILR</sequence>
<protein>
    <recommendedName>
        <fullName evidence="9">Vesicle transport protein</fullName>
    </recommendedName>
</protein>
<evidence type="ECO:0000256" key="9">
    <source>
        <dbReference type="RuleBase" id="RU363111"/>
    </source>
</evidence>
<dbReference type="InterPro" id="IPR011691">
    <property type="entry name" value="Vesicle_transpt_SFT2"/>
</dbReference>
<evidence type="ECO:0000256" key="5">
    <source>
        <dbReference type="ARBA" id="ARBA00022927"/>
    </source>
</evidence>
<evidence type="ECO:0000256" key="2">
    <source>
        <dbReference type="ARBA" id="ARBA00004141"/>
    </source>
</evidence>
<keyword evidence="7 9" id="KW-0472">Membrane</keyword>
<feature type="transmembrane region" description="Helical" evidence="9">
    <location>
        <begin position="70"/>
        <end position="91"/>
    </location>
</feature>
<dbReference type="PANTHER" id="PTHR23137:SF36">
    <property type="entry name" value="VESICLE TRANSPORT PROTEIN SFT2C"/>
    <property type="match status" value="1"/>
</dbReference>
<dbReference type="PANTHER" id="PTHR23137">
    <property type="entry name" value="VESICLE TRANSPORT PROTEIN-RELATED"/>
    <property type="match status" value="1"/>
</dbReference>
<dbReference type="OrthoDB" id="660759at2759"/>
<keyword evidence="3 9" id="KW-0813">Transport</keyword>
<dbReference type="EMBL" id="WJQU01000001">
    <property type="protein sequence ID" value="KAJ6647826.1"/>
    <property type="molecule type" value="Genomic_DNA"/>
</dbReference>
<evidence type="ECO:0000256" key="7">
    <source>
        <dbReference type="ARBA" id="ARBA00023136"/>
    </source>
</evidence>
<keyword evidence="11" id="KW-1185">Reference proteome</keyword>
<comment type="caution">
    <text evidence="10">The sequence shown here is derived from an EMBL/GenBank/DDBJ whole genome shotgun (WGS) entry which is preliminary data.</text>
</comment>
<dbReference type="GO" id="GO:0016020">
    <property type="term" value="C:membrane"/>
    <property type="evidence" value="ECO:0007669"/>
    <property type="project" value="UniProtKB-SubCell"/>
</dbReference>
<evidence type="ECO:0000256" key="4">
    <source>
        <dbReference type="ARBA" id="ARBA00022692"/>
    </source>
</evidence>
<dbReference type="AlphaFoldDB" id="A0A9Q0NDS4"/>
<name>A0A9Q0NDS4_9DIPT</name>
<dbReference type="GO" id="GO:0005737">
    <property type="term" value="C:cytoplasm"/>
    <property type="evidence" value="ECO:0007669"/>
    <property type="project" value="UniProtKB-ARBA"/>
</dbReference>
<dbReference type="GO" id="GO:0016192">
    <property type="term" value="P:vesicle-mediated transport"/>
    <property type="evidence" value="ECO:0007669"/>
    <property type="project" value="InterPro"/>
</dbReference>
<evidence type="ECO:0000313" key="11">
    <source>
        <dbReference type="Proteomes" id="UP001151699"/>
    </source>
</evidence>
<comment type="similarity">
    <text evidence="8 9">Belongs to the SFT2 family.</text>
</comment>
<dbReference type="GO" id="GO:0015031">
    <property type="term" value="P:protein transport"/>
    <property type="evidence" value="ECO:0007669"/>
    <property type="project" value="UniProtKB-KW"/>
</dbReference>
<proteinExistence type="inferred from homology"/>
<comment type="caution">
    <text evidence="9">Lacks conserved residue(s) required for the propagation of feature annotation.</text>
</comment>
<accession>A0A9Q0NDS4</accession>
<evidence type="ECO:0000256" key="8">
    <source>
        <dbReference type="ARBA" id="ARBA00025800"/>
    </source>
</evidence>